<name>A0AAV4QDA8_CAEEX</name>
<protein>
    <submittedName>
        <fullName evidence="1">Uncharacterized protein</fullName>
    </submittedName>
</protein>
<dbReference type="EMBL" id="BPLR01005917">
    <property type="protein sequence ID" value="GIY06020.1"/>
    <property type="molecule type" value="Genomic_DNA"/>
</dbReference>
<gene>
    <name evidence="1" type="ORF">CEXT_284721</name>
</gene>
<comment type="caution">
    <text evidence="1">The sequence shown here is derived from an EMBL/GenBank/DDBJ whole genome shotgun (WGS) entry which is preliminary data.</text>
</comment>
<dbReference type="Proteomes" id="UP001054945">
    <property type="component" value="Unassembled WGS sequence"/>
</dbReference>
<accession>A0AAV4QDA8</accession>
<dbReference type="AlphaFoldDB" id="A0AAV4QDA8"/>
<evidence type="ECO:0000313" key="1">
    <source>
        <dbReference type="EMBL" id="GIY06020.1"/>
    </source>
</evidence>
<organism evidence="1 2">
    <name type="scientific">Caerostris extrusa</name>
    <name type="common">Bark spider</name>
    <name type="synonym">Caerostris bankana</name>
    <dbReference type="NCBI Taxonomy" id="172846"/>
    <lineage>
        <taxon>Eukaryota</taxon>
        <taxon>Metazoa</taxon>
        <taxon>Ecdysozoa</taxon>
        <taxon>Arthropoda</taxon>
        <taxon>Chelicerata</taxon>
        <taxon>Arachnida</taxon>
        <taxon>Araneae</taxon>
        <taxon>Araneomorphae</taxon>
        <taxon>Entelegynae</taxon>
        <taxon>Araneoidea</taxon>
        <taxon>Araneidae</taxon>
        <taxon>Caerostris</taxon>
    </lineage>
</organism>
<keyword evidence="2" id="KW-1185">Reference proteome</keyword>
<sequence length="139" mass="15372">MSQSTQNFPLHRTIGCRPSDTTPKGIRFKLQGIHLVGMCNSSTTTRAQTEKCGPFTEVSVELSSDCQIPQVKVRTGRLPEDARILTRDTLIFVSCVCLEYGSKQSACKDAVTEKKWCGNDLLGLKLLIPILNIKKADED</sequence>
<reference evidence="1 2" key="1">
    <citation type="submission" date="2021-06" db="EMBL/GenBank/DDBJ databases">
        <title>Caerostris extrusa draft genome.</title>
        <authorList>
            <person name="Kono N."/>
            <person name="Arakawa K."/>
        </authorList>
    </citation>
    <scope>NUCLEOTIDE SEQUENCE [LARGE SCALE GENOMIC DNA]</scope>
</reference>
<evidence type="ECO:0000313" key="2">
    <source>
        <dbReference type="Proteomes" id="UP001054945"/>
    </source>
</evidence>
<proteinExistence type="predicted"/>